<dbReference type="Proteomes" id="UP000265566">
    <property type="component" value="Chromosome 8"/>
</dbReference>
<gene>
    <name evidence="1" type="ORF">MtrunA17_Chr8g0347411</name>
</gene>
<evidence type="ECO:0000313" key="1">
    <source>
        <dbReference type="EMBL" id="RHN39763.1"/>
    </source>
</evidence>
<reference evidence="2" key="1">
    <citation type="journal article" date="2018" name="Nat. Plants">
        <title>Whole-genome landscape of Medicago truncatula symbiotic genes.</title>
        <authorList>
            <person name="Pecrix Y."/>
            <person name="Staton S.E."/>
            <person name="Sallet E."/>
            <person name="Lelandais-Briere C."/>
            <person name="Moreau S."/>
            <person name="Carrere S."/>
            <person name="Blein T."/>
            <person name="Jardinaud M.F."/>
            <person name="Latrasse D."/>
            <person name="Zouine M."/>
            <person name="Zahm M."/>
            <person name="Kreplak J."/>
            <person name="Mayjonade B."/>
            <person name="Satge C."/>
            <person name="Perez M."/>
            <person name="Cauet S."/>
            <person name="Marande W."/>
            <person name="Chantry-Darmon C."/>
            <person name="Lopez-Roques C."/>
            <person name="Bouchez O."/>
            <person name="Berard A."/>
            <person name="Debelle F."/>
            <person name="Munos S."/>
            <person name="Bendahmane A."/>
            <person name="Berges H."/>
            <person name="Niebel A."/>
            <person name="Buitink J."/>
            <person name="Frugier F."/>
            <person name="Benhamed M."/>
            <person name="Crespi M."/>
            <person name="Gouzy J."/>
            <person name="Gamas P."/>
        </authorList>
    </citation>
    <scope>NUCLEOTIDE SEQUENCE [LARGE SCALE GENOMIC DNA]</scope>
    <source>
        <strain evidence="2">cv. Jemalong A17</strain>
    </source>
</reference>
<sequence>MFLIDILSRVLLCLWLFLNISLSNFILSLPHFICGGYLICV</sequence>
<organism evidence="1 2">
    <name type="scientific">Medicago truncatula</name>
    <name type="common">Barrel medic</name>
    <name type="synonym">Medicago tribuloides</name>
    <dbReference type="NCBI Taxonomy" id="3880"/>
    <lineage>
        <taxon>Eukaryota</taxon>
        <taxon>Viridiplantae</taxon>
        <taxon>Streptophyta</taxon>
        <taxon>Embryophyta</taxon>
        <taxon>Tracheophyta</taxon>
        <taxon>Spermatophyta</taxon>
        <taxon>Magnoliopsida</taxon>
        <taxon>eudicotyledons</taxon>
        <taxon>Gunneridae</taxon>
        <taxon>Pentapetalae</taxon>
        <taxon>rosids</taxon>
        <taxon>fabids</taxon>
        <taxon>Fabales</taxon>
        <taxon>Fabaceae</taxon>
        <taxon>Papilionoideae</taxon>
        <taxon>50 kb inversion clade</taxon>
        <taxon>NPAAA clade</taxon>
        <taxon>Hologalegina</taxon>
        <taxon>IRL clade</taxon>
        <taxon>Trifolieae</taxon>
        <taxon>Medicago</taxon>
    </lineage>
</organism>
<accession>A0A396GGK8</accession>
<protein>
    <submittedName>
        <fullName evidence="1">Uncharacterized protein</fullName>
    </submittedName>
</protein>
<dbReference type="EMBL" id="PSQE01000008">
    <property type="protein sequence ID" value="RHN39763.1"/>
    <property type="molecule type" value="Genomic_DNA"/>
</dbReference>
<evidence type="ECO:0000313" key="2">
    <source>
        <dbReference type="Proteomes" id="UP000265566"/>
    </source>
</evidence>
<proteinExistence type="predicted"/>
<dbReference type="Gramene" id="rna45825">
    <property type="protein sequence ID" value="RHN39763.1"/>
    <property type="gene ID" value="gene45825"/>
</dbReference>
<name>A0A396GGK8_MEDTR</name>
<dbReference type="AlphaFoldDB" id="A0A396GGK8"/>
<comment type="caution">
    <text evidence="1">The sequence shown here is derived from an EMBL/GenBank/DDBJ whole genome shotgun (WGS) entry which is preliminary data.</text>
</comment>